<dbReference type="EMBL" id="BJCC01000008">
    <property type="protein sequence ID" value="GCF93064.1"/>
    <property type="molecule type" value="Genomic_DNA"/>
</dbReference>
<evidence type="ECO:0000259" key="8">
    <source>
        <dbReference type="Pfam" id="PF02687"/>
    </source>
</evidence>
<feature type="transmembrane region" description="Helical" evidence="7">
    <location>
        <begin position="447"/>
        <end position="465"/>
    </location>
</feature>
<dbReference type="GO" id="GO:0005886">
    <property type="term" value="C:plasma membrane"/>
    <property type="evidence" value="ECO:0007669"/>
    <property type="project" value="UniProtKB-SubCell"/>
</dbReference>
<feature type="domain" description="ABC3 transporter permease C-terminal" evidence="8">
    <location>
        <begin position="274"/>
        <end position="398"/>
    </location>
</feature>
<feature type="transmembrane region" description="Helical" evidence="7">
    <location>
        <begin position="809"/>
        <end position="835"/>
    </location>
</feature>
<feature type="transmembrane region" description="Helical" evidence="7">
    <location>
        <begin position="319"/>
        <end position="346"/>
    </location>
</feature>
<dbReference type="PANTHER" id="PTHR30572">
    <property type="entry name" value="MEMBRANE COMPONENT OF TRANSPORTER-RELATED"/>
    <property type="match status" value="1"/>
</dbReference>
<dbReference type="Pfam" id="PF02687">
    <property type="entry name" value="FtsX"/>
    <property type="match status" value="2"/>
</dbReference>
<gene>
    <name evidence="10" type="ORF">NRIC_09550</name>
</gene>
<dbReference type="Pfam" id="PF12704">
    <property type="entry name" value="MacB_PCD"/>
    <property type="match status" value="1"/>
</dbReference>
<keyword evidence="2" id="KW-1003">Cell membrane</keyword>
<evidence type="ECO:0000256" key="7">
    <source>
        <dbReference type="SAM" id="Phobius"/>
    </source>
</evidence>
<dbReference type="PANTHER" id="PTHR30572:SF4">
    <property type="entry name" value="ABC TRANSPORTER PERMEASE YTRF"/>
    <property type="match status" value="1"/>
</dbReference>
<feature type="transmembrane region" description="Helical" evidence="7">
    <location>
        <begin position="366"/>
        <end position="389"/>
    </location>
</feature>
<dbReference type="InterPro" id="IPR050250">
    <property type="entry name" value="Macrolide_Exporter_MacB"/>
</dbReference>
<feature type="transmembrane region" description="Helical" evidence="7">
    <location>
        <begin position="777"/>
        <end position="797"/>
    </location>
</feature>
<dbReference type="OrthoDB" id="9793166at2"/>
<feature type="transmembrane region" description="Helical" evidence="7">
    <location>
        <begin position="266"/>
        <end position="288"/>
    </location>
</feature>
<keyword evidence="3 7" id="KW-0812">Transmembrane</keyword>
<feature type="transmembrane region" description="Helical" evidence="7">
    <location>
        <begin position="20"/>
        <end position="43"/>
    </location>
</feature>
<dbReference type="RefSeq" id="WP_146621544.1">
    <property type="nucleotide sequence ID" value="NZ_BJCC01000008.1"/>
</dbReference>
<evidence type="ECO:0000259" key="9">
    <source>
        <dbReference type="Pfam" id="PF12704"/>
    </source>
</evidence>
<proteinExistence type="inferred from homology"/>
<keyword evidence="4 7" id="KW-1133">Transmembrane helix</keyword>
<sequence>MNVFNKVTLQNMKKSRTRTLVTIIGVILSTAMITGVATFALSLQSYMVKESMVRYGNWHLEVFDVDAAFAEKLAKDPEVAAVVPFENVGYATLEGGKNPDKPYLFMAGFDTKAFDTFPIKITAGRLPKNSSEVLVPSHVAANGGVTYAVGDTLFLDLGTRQMGDHSLGQDQPYAAEEALQPDQRKIYTVVGTFVRPIFEKRAAPGYTLITRKESVDKSGSCSLFVTLKHPRKAKSFAKALVGKPGYMLNDNLLRFMGASDDTVFNVFLYSVGSILVLLIMIGSIFLIYNSFVISLNERTRQFGILASVGATPKQLRYSVLFEGVCIGAIGIPIGVLAGLTSIRLVIQLVAQNFTTITSSEVPLTMTISLPILAAAVGVSLITILISAYLPARKAAKTPIMVNIRQTNEIKIESKQVKTAPLAAQIYGFEGMLALKNFKRNKKRYRSIVFSLALSVVLFVSARTFGAHLKQAAERSAVDTDYDIVFTTSDMEEQLLFQLYDRFKTVEGVTNSSYQTIAAYSTNVDAETLSADYRKTAGIKASSAPIQLPVEIQFIEDREYQRFIESLNLPLKKYTGPNAKMVAAAKSKDQKHPQGKRVDLFTQSTQRFSIVPQREGTAVGPEQTIDVTFIDKIPIDTLPSQSGAAVNPFVFIVVAPFQWKEQLVPSGTQLNQGLTFSSKNPAQSVKAMEQILKEASVNTTYTFYNVNELFEQNRNILFVVDVFTYVFVVMISLIAIANVFNTISTNIRLRRRELAMLRSVGMTDRDFNKMMVFECSFYGVRALLIGVPASSIISWLIYKGIFIDGSNIVFIFPWVSLSISIVSVFLIVLITMLYAVSKINKENIIDALRDDMI</sequence>
<evidence type="ECO:0000313" key="10">
    <source>
        <dbReference type="EMBL" id="GCF93064.1"/>
    </source>
</evidence>
<feature type="domain" description="MacB-like periplasmic core" evidence="9">
    <location>
        <begin position="19"/>
        <end position="193"/>
    </location>
</feature>
<evidence type="ECO:0000313" key="11">
    <source>
        <dbReference type="Proteomes" id="UP000290567"/>
    </source>
</evidence>
<accession>A0A4P5P9Q8</accession>
<feature type="domain" description="ABC3 transporter permease C-terminal" evidence="8">
    <location>
        <begin position="725"/>
        <end position="843"/>
    </location>
</feature>
<comment type="similarity">
    <text evidence="6">Belongs to the ABC-4 integral membrane protein family.</text>
</comment>
<dbReference type="GO" id="GO:0022857">
    <property type="term" value="F:transmembrane transporter activity"/>
    <property type="evidence" value="ECO:0007669"/>
    <property type="project" value="TreeGrafter"/>
</dbReference>
<name>A0A4P5P9Q8_9ENTE</name>
<evidence type="ECO:0000256" key="2">
    <source>
        <dbReference type="ARBA" id="ARBA00022475"/>
    </source>
</evidence>
<comment type="subcellular location">
    <subcellularLocation>
        <location evidence="1">Cell membrane</location>
        <topology evidence="1">Multi-pass membrane protein</topology>
    </subcellularLocation>
</comment>
<evidence type="ECO:0000256" key="6">
    <source>
        <dbReference type="ARBA" id="ARBA00038076"/>
    </source>
</evidence>
<dbReference type="Proteomes" id="UP000290567">
    <property type="component" value="Unassembled WGS sequence"/>
</dbReference>
<dbReference type="InterPro" id="IPR003838">
    <property type="entry name" value="ABC3_permease_C"/>
</dbReference>
<evidence type="ECO:0000256" key="1">
    <source>
        <dbReference type="ARBA" id="ARBA00004651"/>
    </source>
</evidence>
<dbReference type="InterPro" id="IPR025857">
    <property type="entry name" value="MacB_PCD"/>
</dbReference>
<evidence type="ECO:0000256" key="5">
    <source>
        <dbReference type="ARBA" id="ARBA00023136"/>
    </source>
</evidence>
<keyword evidence="5 7" id="KW-0472">Membrane</keyword>
<protein>
    <submittedName>
        <fullName evidence="10">ABC transporter permease</fullName>
    </submittedName>
</protein>
<evidence type="ECO:0000256" key="4">
    <source>
        <dbReference type="ARBA" id="ARBA00022989"/>
    </source>
</evidence>
<organism evidence="10 11">
    <name type="scientific">Enterococcus florum</name>
    <dbReference type="NCBI Taxonomy" id="2480627"/>
    <lineage>
        <taxon>Bacteria</taxon>
        <taxon>Bacillati</taxon>
        <taxon>Bacillota</taxon>
        <taxon>Bacilli</taxon>
        <taxon>Lactobacillales</taxon>
        <taxon>Enterococcaceae</taxon>
        <taxon>Enterococcus</taxon>
    </lineage>
</organism>
<comment type="caution">
    <text evidence="10">The sequence shown here is derived from an EMBL/GenBank/DDBJ whole genome shotgun (WGS) entry which is preliminary data.</text>
</comment>
<evidence type="ECO:0000256" key="3">
    <source>
        <dbReference type="ARBA" id="ARBA00022692"/>
    </source>
</evidence>
<dbReference type="AlphaFoldDB" id="A0A4P5P9Q8"/>
<keyword evidence="11" id="KW-1185">Reference proteome</keyword>
<reference evidence="11" key="1">
    <citation type="submission" date="2019-02" db="EMBL/GenBank/DDBJ databases">
        <title>Draft genome sequence of Enterococcus sp. Gos25-1.</title>
        <authorList>
            <person name="Tanaka N."/>
            <person name="Shiwa Y."/>
            <person name="Fujita N."/>
        </authorList>
    </citation>
    <scope>NUCLEOTIDE SEQUENCE [LARGE SCALE GENOMIC DNA]</scope>
    <source>
        <strain evidence="11">Gos25-1</strain>
    </source>
</reference>
<feature type="transmembrane region" description="Helical" evidence="7">
    <location>
        <begin position="721"/>
        <end position="742"/>
    </location>
</feature>